<gene>
    <name evidence="1" type="ORF">crov510</name>
</gene>
<organism evidence="1 2">
    <name type="scientific">Cafeteria roenbergensis virus (strain BV-PW1)</name>
    <name type="common">CroV</name>
    <dbReference type="NCBI Taxonomy" id="693272"/>
    <lineage>
        <taxon>Viruses</taxon>
        <taxon>Varidnaviria</taxon>
        <taxon>Bamfordvirae</taxon>
        <taxon>Nucleocytoviricota</taxon>
        <taxon>Megaviricetes</taxon>
        <taxon>Imitervirales</taxon>
        <taxon>Mimiviridae</taxon>
        <taxon>Aliimimivirinae</taxon>
        <taxon>Rheavirus</taxon>
        <taxon>Rheavirus sinusmexicani</taxon>
    </lineage>
</organism>
<organismHost>
    <name type="scientific">Cafeteria roenbergensis</name>
    <name type="common">Marine flagellate</name>
    <dbReference type="NCBI Taxonomy" id="33653"/>
</organismHost>
<dbReference type="GeneID" id="9887913"/>
<keyword evidence="2" id="KW-1185">Reference proteome</keyword>
<proteinExistence type="predicted"/>
<reference evidence="1 2" key="1">
    <citation type="journal article" date="2010" name="Proc. Natl. Acad. Sci. U.S.A.">
        <title>Giant virus with a remarkable complement of genes infects marine zooplankton.</title>
        <authorList>
            <person name="Fischer M.G."/>
            <person name="Allen M.J."/>
            <person name="Wilson W.H."/>
            <person name="Suttle C.A."/>
        </authorList>
    </citation>
    <scope>NUCLEOTIDE SEQUENCE [LARGE SCALE GENOMIC DNA]</scope>
    <source>
        <strain evidence="1 2">BV-PW1</strain>
    </source>
</reference>
<dbReference type="EMBL" id="GU244497">
    <property type="protein sequence ID" value="ADO67544.1"/>
    <property type="molecule type" value="Genomic_DNA"/>
</dbReference>
<dbReference type="RefSeq" id="YP_003970143.1">
    <property type="nucleotide sequence ID" value="NC_014637.1"/>
</dbReference>
<sequence>MGYNFVFYYIMIKITIRFIYHKVTASRLQVIPLNTHIMKTYRHLYTFPIKARYLPFATSDLPGTL</sequence>
<name>E3T5T1_CROVB</name>
<evidence type="ECO:0000313" key="2">
    <source>
        <dbReference type="Proteomes" id="UP000029781"/>
    </source>
</evidence>
<dbReference type="KEGG" id="vg:9887913"/>
<evidence type="ECO:0000313" key="1">
    <source>
        <dbReference type="EMBL" id="ADO67544.1"/>
    </source>
</evidence>
<protein>
    <submittedName>
        <fullName evidence="1">Uncharacterized protein</fullName>
    </submittedName>
</protein>
<dbReference type="Proteomes" id="UP000029781">
    <property type="component" value="Segment"/>
</dbReference>
<accession>E3T5T1</accession>